<keyword evidence="1" id="KW-0472">Membrane</keyword>
<feature type="transmembrane region" description="Helical" evidence="1">
    <location>
        <begin position="58"/>
        <end position="78"/>
    </location>
</feature>
<name>X0T3R7_9ZZZZ</name>
<gene>
    <name evidence="2" type="ORF">S01H1_20563</name>
</gene>
<feature type="non-terminal residue" evidence="2">
    <location>
        <position position="1"/>
    </location>
</feature>
<protein>
    <submittedName>
        <fullName evidence="2">Uncharacterized protein</fullName>
    </submittedName>
</protein>
<sequence>AMGARWFLIFGAGFLLLAWGASATGVMRQAPAFLRLLIGALFVLAAVRVGLSIAIIAFDLSPISFLIPISFGIVAWWLRPGRNGRS</sequence>
<proteinExistence type="predicted"/>
<accession>X0T3R7</accession>
<feature type="transmembrane region" description="Helical" evidence="1">
    <location>
        <begin position="33"/>
        <end position="51"/>
    </location>
</feature>
<keyword evidence="1" id="KW-0812">Transmembrane</keyword>
<organism evidence="2">
    <name type="scientific">marine sediment metagenome</name>
    <dbReference type="NCBI Taxonomy" id="412755"/>
    <lineage>
        <taxon>unclassified sequences</taxon>
        <taxon>metagenomes</taxon>
        <taxon>ecological metagenomes</taxon>
    </lineage>
</organism>
<reference evidence="2" key="1">
    <citation type="journal article" date="2014" name="Front. Microbiol.">
        <title>High frequency of phylogenetically diverse reductive dehalogenase-homologous genes in deep subseafloor sedimentary metagenomes.</title>
        <authorList>
            <person name="Kawai M."/>
            <person name="Futagami T."/>
            <person name="Toyoda A."/>
            <person name="Takaki Y."/>
            <person name="Nishi S."/>
            <person name="Hori S."/>
            <person name="Arai W."/>
            <person name="Tsubouchi T."/>
            <person name="Morono Y."/>
            <person name="Uchiyama I."/>
            <person name="Ito T."/>
            <person name="Fujiyama A."/>
            <person name="Inagaki F."/>
            <person name="Takami H."/>
        </authorList>
    </citation>
    <scope>NUCLEOTIDE SEQUENCE</scope>
    <source>
        <strain evidence="2">Expedition CK06-06</strain>
    </source>
</reference>
<dbReference type="EMBL" id="BARS01011271">
    <property type="protein sequence ID" value="GAF88133.1"/>
    <property type="molecule type" value="Genomic_DNA"/>
</dbReference>
<keyword evidence="1" id="KW-1133">Transmembrane helix</keyword>
<evidence type="ECO:0000256" key="1">
    <source>
        <dbReference type="SAM" id="Phobius"/>
    </source>
</evidence>
<evidence type="ECO:0000313" key="2">
    <source>
        <dbReference type="EMBL" id="GAF88133.1"/>
    </source>
</evidence>
<comment type="caution">
    <text evidence="2">The sequence shown here is derived from an EMBL/GenBank/DDBJ whole genome shotgun (WGS) entry which is preliminary data.</text>
</comment>
<dbReference type="AlphaFoldDB" id="X0T3R7"/>